<dbReference type="AlphaFoldDB" id="A0A6S7AHW2"/>
<dbReference type="PANTHER" id="PTHR30441">
    <property type="entry name" value="DUF748 DOMAIN-CONTAINING PROTEIN"/>
    <property type="match status" value="1"/>
</dbReference>
<dbReference type="EMBL" id="CADIJO010000014">
    <property type="protein sequence ID" value="CAB3720255.1"/>
    <property type="molecule type" value="Genomic_DNA"/>
</dbReference>
<dbReference type="GO" id="GO:0005886">
    <property type="term" value="C:plasma membrane"/>
    <property type="evidence" value="ECO:0007669"/>
    <property type="project" value="TreeGrafter"/>
</dbReference>
<dbReference type="Proteomes" id="UP000494111">
    <property type="component" value="Unassembled WGS sequence"/>
</dbReference>
<dbReference type="RefSeq" id="WP_175193463.1">
    <property type="nucleotide sequence ID" value="NZ_CADIJO010000014.1"/>
</dbReference>
<protein>
    <recommendedName>
        <fullName evidence="3">DUF748 domain-containing protein</fullName>
    </recommendedName>
</protein>
<sequence>MSLQSAAPRRRSPLGMALAIVVLLAAVLAVLALAGTRLVELRIANMLGPRAQVGNVQVGLRQVVLTDVKIAGTGDAAPASARRVVAEPEWMSFLQHEAVFRKVTIEGFDFAVLRTPDGDMQISPALQSALREADKANDPSRRKDPIRADDIVLTDGRLDFLDAAISKPPHRIPFNQVTARLHPLVLPADGQRSEMEFKGSVEDNRNGAATVTATGSLEVGGTDADMKVAVRNMDIRYAAPYLAENGAGSLSGGAMDLDMQTSIAKRQLKASGVVALHGLKFSGDGSLFSLPRKAVLAAMEDPHGALRMEFSLSGSLDNPKFSASRGFAAQIARGVGHVLGVGAEGAASGVAGAVKDVGDAISDLFSPGSDKR</sequence>
<dbReference type="PANTHER" id="PTHR30441:SF8">
    <property type="entry name" value="DUF748 DOMAIN-CONTAINING PROTEIN"/>
    <property type="match status" value="1"/>
</dbReference>
<proteinExistence type="predicted"/>
<gene>
    <name evidence="1" type="ORF">LMG3458_03889</name>
</gene>
<dbReference type="InterPro" id="IPR052894">
    <property type="entry name" value="AsmA-related"/>
</dbReference>
<dbReference type="Pfam" id="PF05359">
    <property type="entry name" value="DUF748"/>
    <property type="match status" value="1"/>
</dbReference>
<evidence type="ECO:0008006" key="3">
    <source>
        <dbReference type="Google" id="ProtNLM"/>
    </source>
</evidence>
<organism evidence="1 2">
    <name type="scientific">Achromobacter deleyi</name>
    <dbReference type="NCBI Taxonomy" id="1353891"/>
    <lineage>
        <taxon>Bacteria</taxon>
        <taxon>Pseudomonadati</taxon>
        <taxon>Pseudomonadota</taxon>
        <taxon>Betaproteobacteria</taxon>
        <taxon>Burkholderiales</taxon>
        <taxon>Alcaligenaceae</taxon>
        <taxon>Achromobacter</taxon>
    </lineage>
</organism>
<evidence type="ECO:0000313" key="2">
    <source>
        <dbReference type="Proteomes" id="UP000494111"/>
    </source>
</evidence>
<dbReference type="InterPro" id="IPR008023">
    <property type="entry name" value="DUF748"/>
</dbReference>
<evidence type="ECO:0000313" key="1">
    <source>
        <dbReference type="EMBL" id="CAB3720255.1"/>
    </source>
</evidence>
<reference evidence="1 2" key="1">
    <citation type="submission" date="2020-04" db="EMBL/GenBank/DDBJ databases">
        <authorList>
            <person name="De Canck E."/>
        </authorList>
    </citation>
    <scope>NUCLEOTIDE SEQUENCE [LARGE SCALE GENOMIC DNA]</scope>
    <source>
        <strain evidence="1 2">LMG 3458</strain>
    </source>
</reference>
<accession>A0A6S7AHW2</accession>
<dbReference type="GO" id="GO:0090313">
    <property type="term" value="P:regulation of protein targeting to membrane"/>
    <property type="evidence" value="ECO:0007669"/>
    <property type="project" value="TreeGrafter"/>
</dbReference>
<name>A0A6S7AHW2_9BURK</name>